<keyword evidence="3" id="KW-1185">Reference proteome</keyword>
<sequence length="127" mass="14881">MTKYRHEIKLLILSSLVLFVLKNLFVLIYNLIFVDEKFNIPNAILVLLLTLVAGQIYGIIKEKKFTWILSFIQILIVFLIGKGTFGWLFTYLFEPINFLGLSYSYLITVCLIVSETYKTLWLYKSLQ</sequence>
<evidence type="ECO:0000256" key="1">
    <source>
        <dbReference type="SAM" id="Phobius"/>
    </source>
</evidence>
<gene>
    <name evidence="2" type="ORF">SHI21_12205</name>
</gene>
<name>A0ABU5VXA4_9BACT</name>
<dbReference type="RefSeq" id="WP_323576872.1">
    <property type="nucleotide sequence ID" value="NZ_JAYGJQ010000002.1"/>
</dbReference>
<keyword evidence="1" id="KW-1133">Transmembrane helix</keyword>
<evidence type="ECO:0000313" key="2">
    <source>
        <dbReference type="EMBL" id="MEA9356978.1"/>
    </source>
</evidence>
<reference evidence="2 3" key="1">
    <citation type="submission" date="2023-11" db="EMBL/GenBank/DDBJ databases">
        <title>A Novel Polar Bacteriovorax (B. antarcticus) Isolated from the Biocrust in Antarctica.</title>
        <authorList>
            <person name="Mun W."/>
            <person name="Choi S.Y."/>
            <person name="Mitchell R.J."/>
        </authorList>
    </citation>
    <scope>NUCLEOTIDE SEQUENCE [LARGE SCALE GENOMIC DNA]</scope>
    <source>
        <strain evidence="2 3">PP10</strain>
    </source>
</reference>
<feature type="transmembrane region" description="Helical" evidence="1">
    <location>
        <begin position="12"/>
        <end position="34"/>
    </location>
</feature>
<keyword evidence="1" id="KW-0812">Transmembrane</keyword>
<feature type="transmembrane region" description="Helical" evidence="1">
    <location>
        <begin position="67"/>
        <end position="89"/>
    </location>
</feature>
<feature type="transmembrane region" description="Helical" evidence="1">
    <location>
        <begin position="40"/>
        <end position="60"/>
    </location>
</feature>
<evidence type="ECO:0000313" key="3">
    <source>
        <dbReference type="Proteomes" id="UP001302274"/>
    </source>
</evidence>
<accession>A0ABU5VXA4</accession>
<keyword evidence="1" id="KW-0472">Membrane</keyword>
<dbReference type="EMBL" id="JAYGJQ010000002">
    <property type="protein sequence ID" value="MEA9356978.1"/>
    <property type="molecule type" value="Genomic_DNA"/>
</dbReference>
<dbReference type="Proteomes" id="UP001302274">
    <property type="component" value="Unassembled WGS sequence"/>
</dbReference>
<comment type="caution">
    <text evidence="2">The sequence shown here is derived from an EMBL/GenBank/DDBJ whole genome shotgun (WGS) entry which is preliminary data.</text>
</comment>
<protein>
    <submittedName>
        <fullName evidence="2">Uncharacterized protein</fullName>
    </submittedName>
</protein>
<feature type="transmembrane region" description="Helical" evidence="1">
    <location>
        <begin position="95"/>
        <end position="114"/>
    </location>
</feature>
<proteinExistence type="predicted"/>
<organism evidence="2 3">
    <name type="scientific">Bacteriovorax antarcticus</name>
    <dbReference type="NCBI Taxonomy" id="3088717"/>
    <lineage>
        <taxon>Bacteria</taxon>
        <taxon>Pseudomonadati</taxon>
        <taxon>Bdellovibrionota</taxon>
        <taxon>Bacteriovoracia</taxon>
        <taxon>Bacteriovoracales</taxon>
        <taxon>Bacteriovoracaceae</taxon>
        <taxon>Bacteriovorax</taxon>
    </lineage>
</organism>